<dbReference type="OrthoDB" id="2418628at2759"/>
<accession>A0A397TY72</accession>
<organism evidence="1 2">
    <name type="scientific">Gigaspora rosea</name>
    <dbReference type="NCBI Taxonomy" id="44941"/>
    <lineage>
        <taxon>Eukaryota</taxon>
        <taxon>Fungi</taxon>
        <taxon>Fungi incertae sedis</taxon>
        <taxon>Mucoromycota</taxon>
        <taxon>Glomeromycotina</taxon>
        <taxon>Glomeromycetes</taxon>
        <taxon>Diversisporales</taxon>
        <taxon>Gigasporaceae</taxon>
        <taxon>Gigaspora</taxon>
    </lineage>
</organism>
<protein>
    <submittedName>
        <fullName evidence="1">Uncharacterized protein</fullName>
    </submittedName>
</protein>
<dbReference type="STRING" id="44941.A0A397TY72"/>
<evidence type="ECO:0000313" key="2">
    <source>
        <dbReference type="Proteomes" id="UP000266673"/>
    </source>
</evidence>
<comment type="caution">
    <text evidence="1">The sequence shown here is derived from an EMBL/GenBank/DDBJ whole genome shotgun (WGS) entry which is preliminary data.</text>
</comment>
<sequence>MEIDKYANNRNRESVFETKPFCGNIKYYFAYKLNNKDCMLACINWTSLVIEDSVGIKYFHQFSGYDFIDVTTIDRCVGFIKVDNLYYIIDKEFQATIN</sequence>
<dbReference type="Proteomes" id="UP000266673">
    <property type="component" value="Unassembled WGS sequence"/>
</dbReference>
<evidence type="ECO:0000313" key="1">
    <source>
        <dbReference type="EMBL" id="RIA99794.1"/>
    </source>
</evidence>
<name>A0A397TY72_9GLOM</name>
<dbReference type="AlphaFoldDB" id="A0A397TY72"/>
<keyword evidence="2" id="KW-1185">Reference proteome</keyword>
<dbReference type="EMBL" id="QKWP01007376">
    <property type="protein sequence ID" value="RIA99794.1"/>
    <property type="molecule type" value="Genomic_DNA"/>
</dbReference>
<reference evidence="1 2" key="1">
    <citation type="submission" date="2018-06" db="EMBL/GenBank/DDBJ databases">
        <title>Comparative genomics reveals the genomic features of Rhizophagus irregularis, R. cerebriforme, R. diaphanum and Gigaspora rosea, and their symbiotic lifestyle signature.</title>
        <authorList>
            <person name="Morin E."/>
            <person name="San Clemente H."/>
            <person name="Chen E.C.H."/>
            <person name="De La Providencia I."/>
            <person name="Hainaut M."/>
            <person name="Kuo A."/>
            <person name="Kohler A."/>
            <person name="Murat C."/>
            <person name="Tang N."/>
            <person name="Roy S."/>
            <person name="Loubradou J."/>
            <person name="Henrissat B."/>
            <person name="Grigoriev I.V."/>
            <person name="Corradi N."/>
            <person name="Roux C."/>
            <person name="Martin F.M."/>
        </authorList>
    </citation>
    <scope>NUCLEOTIDE SEQUENCE [LARGE SCALE GENOMIC DNA]</scope>
    <source>
        <strain evidence="1 2">DAOM 194757</strain>
    </source>
</reference>
<proteinExistence type="predicted"/>
<gene>
    <name evidence="1" type="ORF">C2G38_2237774</name>
</gene>